<sequence>MSGTGTRGIDPGIDDSVGHSALERAHQQSVRSRDWQVRVLERAIPVKQTDIEQIAPAAAAAADRGDGRHRIVIGTESFTDRPGAAAALAGACRRAYMASKDRGGSRYEPIGASINGVEVLGARDLTHDMLLLRLAVPSRTTEIEAADLLGAGSTLGSDMSGPKQLGLLRRIENLYTGLPELHAHLQRD</sequence>
<protein>
    <submittedName>
        <fullName evidence="1">Uncharacterized protein</fullName>
    </submittedName>
</protein>
<keyword evidence="2" id="KW-1185">Reference proteome</keyword>
<dbReference type="Proteomes" id="UP001139068">
    <property type="component" value="Unassembled WGS sequence"/>
</dbReference>
<gene>
    <name evidence="1" type="ORF">K9U37_14155</name>
</gene>
<accession>A0ABS9YYG8</accession>
<comment type="caution">
    <text evidence="1">The sequence shown here is derived from an EMBL/GenBank/DDBJ whole genome shotgun (WGS) entry which is preliminary data.</text>
</comment>
<evidence type="ECO:0000313" key="1">
    <source>
        <dbReference type="EMBL" id="MCI4675952.1"/>
    </source>
</evidence>
<reference evidence="1" key="1">
    <citation type="journal article" date="2022" name="ISME J.">
        <title>Identification of active gaseous-alkane degraders at natural gas seeps.</title>
        <authorList>
            <person name="Farhan Ul Haque M."/>
            <person name="Hernandez M."/>
            <person name="Crombie A.T."/>
            <person name="Murrell J.C."/>
        </authorList>
    </citation>
    <scope>NUCLEOTIDE SEQUENCE</scope>
    <source>
        <strain evidence="1">ANDR5</strain>
    </source>
</reference>
<name>A0ABS9YYG8_9MYCO</name>
<evidence type="ECO:0000313" key="2">
    <source>
        <dbReference type="Proteomes" id="UP001139068"/>
    </source>
</evidence>
<organism evidence="1 2">
    <name type="scientific">Candidatus Mycolicibacterium alkanivorans</name>
    <dbReference type="NCBI Taxonomy" id="2954114"/>
    <lineage>
        <taxon>Bacteria</taxon>
        <taxon>Bacillati</taxon>
        <taxon>Actinomycetota</taxon>
        <taxon>Actinomycetes</taxon>
        <taxon>Mycobacteriales</taxon>
        <taxon>Mycobacteriaceae</taxon>
        <taxon>Mycolicibacterium</taxon>
    </lineage>
</organism>
<proteinExistence type="predicted"/>
<dbReference type="EMBL" id="JAIVFL010000001">
    <property type="protein sequence ID" value="MCI4675952.1"/>
    <property type="molecule type" value="Genomic_DNA"/>
</dbReference>
<dbReference type="RefSeq" id="WP_243072203.1">
    <property type="nucleotide sequence ID" value="NZ_JAIVFL010000001.1"/>
</dbReference>